<dbReference type="PANTHER" id="PTHR10285">
    <property type="entry name" value="URIDINE KINASE"/>
    <property type="match status" value="1"/>
</dbReference>
<protein>
    <submittedName>
        <fullName evidence="2">Nucleoside/nucleotide kinase family protein</fullName>
    </submittedName>
</protein>
<dbReference type="EMBL" id="JBHSWH010000001">
    <property type="protein sequence ID" value="MFC6707160.1"/>
    <property type="molecule type" value="Genomic_DNA"/>
</dbReference>
<proteinExistence type="predicted"/>
<gene>
    <name evidence="2" type="ORF">ACFQDH_18340</name>
</gene>
<dbReference type="Pfam" id="PF01078">
    <property type="entry name" value="Mg_chelatase"/>
    <property type="match status" value="1"/>
</dbReference>
<keyword evidence="2" id="KW-0808">Transferase</keyword>
<sequence>MIDPQHSQHVSATHVPELVARAERLATAGTRRLLAIAGPPGSGKSTLAAALLDQLPAGHAALVPQDGFHLADTVLADLGFTARKGAPETFDAEGFFSLLTRLRNPTGPVIYAPNFNRELEMAVAGSVPVPLETPLVIVEGNYLLLDYEPWKSGRALFDETWYLDVADTTRQSRLIQRHQEFGKSPEQAAVWALGNDEQNADVVRRSAGVADLIIHLAQRDTDG</sequence>
<dbReference type="InterPro" id="IPR000523">
    <property type="entry name" value="Mg_chelatse_chII-like_cat_dom"/>
</dbReference>
<accession>A0ABW2AKK8</accession>
<name>A0ABW2AKK8_9MICO</name>
<keyword evidence="2" id="KW-0418">Kinase</keyword>
<dbReference type="Gene3D" id="3.40.50.300">
    <property type="entry name" value="P-loop containing nucleotide triphosphate hydrolases"/>
    <property type="match status" value="2"/>
</dbReference>
<dbReference type="SMART" id="SM00382">
    <property type="entry name" value="AAA"/>
    <property type="match status" value="1"/>
</dbReference>
<evidence type="ECO:0000313" key="3">
    <source>
        <dbReference type="Proteomes" id="UP001596298"/>
    </source>
</evidence>
<evidence type="ECO:0000259" key="1">
    <source>
        <dbReference type="SMART" id="SM00382"/>
    </source>
</evidence>
<dbReference type="Proteomes" id="UP001596298">
    <property type="component" value="Unassembled WGS sequence"/>
</dbReference>
<dbReference type="NCBIfam" id="NF006743">
    <property type="entry name" value="PRK09270.1-2"/>
    <property type="match status" value="1"/>
</dbReference>
<dbReference type="GO" id="GO:0016301">
    <property type="term" value="F:kinase activity"/>
    <property type="evidence" value="ECO:0007669"/>
    <property type="project" value="UniProtKB-KW"/>
</dbReference>
<dbReference type="SUPFAM" id="SSF52540">
    <property type="entry name" value="P-loop containing nucleoside triphosphate hydrolases"/>
    <property type="match status" value="1"/>
</dbReference>
<evidence type="ECO:0000313" key="2">
    <source>
        <dbReference type="EMBL" id="MFC6707160.1"/>
    </source>
</evidence>
<dbReference type="InterPro" id="IPR027417">
    <property type="entry name" value="P-loop_NTPase"/>
</dbReference>
<keyword evidence="3" id="KW-1185">Reference proteome</keyword>
<comment type="caution">
    <text evidence="2">The sequence shown here is derived from an EMBL/GenBank/DDBJ whole genome shotgun (WGS) entry which is preliminary data.</text>
</comment>
<organism evidence="2 3">
    <name type="scientific">Flexivirga alba</name>
    <dbReference type="NCBI Taxonomy" id="702742"/>
    <lineage>
        <taxon>Bacteria</taxon>
        <taxon>Bacillati</taxon>
        <taxon>Actinomycetota</taxon>
        <taxon>Actinomycetes</taxon>
        <taxon>Micrococcales</taxon>
        <taxon>Dermacoccaceae</taxon>
        <taxon>Flexivirga</taxon>
    </lineage>
</organism>
<dbReference type="RefSeq" id="WP_382403828.1">
    <property type="nucleotide sequence ID" value="NZ_JBHSWH010000001.1"/>
</dbReference>
<reference evidence="3" key="1">
    <citation type="journal article" date="2019" name="Int. J. Syst. Evol. Microbiol.">
        <title>The Global Catalogue of Microorganisms (GCM) 10K type strain sequencing project: providing services to taxonomists for standard genome sequencing and annotation.</title>
        <authorList>
            <consortium name="The Broad Institute Genomics Platform"/>
            <consortium name="The Broad Institute Genome Sequencing Center for Infectious Disease"/>
            <person name="Wu L."/>
            <person name="Ma J."/>
        </authorList>
    </citation>
    <scope>NUCLEOTIDE SEQUENCE [LARGE SCALE GENOMIC DNA]</scope>
    <source>
        <strain evidence="3">CCUG 58127</strain>
    </source>
</reference>
<dbReference type="InterPro" id="IPR003593">
    <property type="entry name" value="AAA+_ATPase"/>
</dbReference>
<feature type="domain" description="AAA+ ATPase" evidence="1">
    <location>
        <begin position="30"/>
        <end position="167"/>
    </location>
</feature>